<dbReference type="GO" id="GO:0005886">
    <property type="term" value="C:plasma membrane"/>
    <property type="evidence" value="ECO:0007669"/>
    <property type="project" value="UniProtKB-SubCell"/>
</dbReference>
<feature type="compositionally biased region" description="Low complexity" evidence="7">
    <location>
        <begin position="659"/>
        <end position="672"/>
    </location>
</feature>
<dbReference type="InterPro" id="IPR051539">
    <property type="entry name" value="T4SS-coupling_protein"/>
</dbReference>
<evidence type="ECO:0000256" key="1">
    <source>
        <dbReference type="ARBA" id="ARBA00004651"/>
    </source>
</evidence>
<dbReference type="Gene3D" id="3.40.50.300">
    <property type="entry name" value="P-loop containing nucleotide triphosphate hydrolases"/>
    <property type="match status" value="1"/>
</dbReference>
<dbReference type="InterPro" id="IPR003688">
    <property type="entry name" value="TraG/VirD4"/>
</dbReference>
<proteinExistence type="inferred from homology"/>
<keyword evidence="10" id="KW-1185">Reference proteome</keyword>
<dbReference type="Pfam" id="PF02534">
    <property type="entry name" value="T4SS-DNA_transf"/>
    <property type="match status" value="1"/>
</dbReference>
<evidence type="ECO:0000256" key="4">
    <source>
        <dbReference type="ARBA" id="ARBA00022692"/>
    </source>
</evidence>
<keyword evidence="6 8" id="KW-0472">Membrane</keyword>
<dbReference type="OrthoDB" id="9759295at2"/>
<dbReference type="Proteomes" id="UP000305709">
    <property type="component" value="Unassembled WGS sequence"/>
</dbReference>
<keyword evidence="3" id="KW-1003">Cell membrane</keyword>
<dbReference type="CDD" id="cd01127">
    <property type="entry name" value="TrwB_TraG_TraD_VirD4"/>
    <property type="match status" value="1"/>
</dbReference>
<comment type="caution">
    <text evidence="9">The sequence shown here is derived from an EMBL/GenBank/DDBJ whole genome shotgun (WGS) entry which is preliminary data.</text>
</comment>
<feature type="transmembrane region" description="Helical" evidence="8">
    <location>
        <begin position="107"/>
        <end position="133"/>
    </location>
</feature>
<evidence type="ECO:0000313" key="9">
    <source>
        <dbReference type="EMBL" id="TNC66408.1"/>
    </source>
</evidence>
<dbReference type="SUPFAM" id="SSF52540">
    <property type="entry name" value="P-loop containing nucleoside triphosphate hydrolases"/>
    <property type="match status" value="1"/>
</dbReference>
<dbReference type="PANTHER" id="PTHR37937">
    <property type="entry name" value="CONJUGATIVE TRANSFER: DNA TRANSPORT"/>
    <property type="match status" value="1"/>
</dbReference>
<protein>
    <submittedName>
        <fullName evidence="9">Type VI secretion protein</fullName>
    </submittedName>
</protein>
<accession>A0A5C4N7H0</accession>
<dbReference type="PANTHER" id="PTHR37937:SF1">
    <property type="entry name" value="CONJUGATIVE TRANSFER: DNA TRANSPORT"/>
    <property type="match status" value="1"/>
</dbReference>
<dbReference type="EMBL" id="VDFV01000033">
    <property type="protein sequence ID" value="TNC66408.1"/>
    <property type="molecule type" value="Genomic_DNA"/>
</dbReference>
<feature type="compositionally biased region" description="Acidic residues" evidence="7">
    <location>
        <begin position="813"/>
        <end position="832"/>
    </location>
</feature>
<organism evidence="9 10">
    <name type="scientific">Rubellimicrobium roseum</name>
    <dbReference type="NCBI Taxonomy" id="687525"/>
    <lineage>
        <taxon>Bacteria</taxon>
        <taxon>Pseudomonadati</taxon>
        <taxon>Pseudomonadota</taxon>
        <taxon>Alphaproteobacteria</taxon>
        <taxon>Rhodobacterales</taxon>
        <taxon>Roseobacteraceae</taxon>
        <taxon>Rubellimicrobium</taxon>
    </lineage>
</organism>
<keyword evidence="4 8" id="KW-0812">Transmembrane</keyword>
<evidence type="ECO:0000256" key="8">
    <source>
        <dbReference type="SAM" id="Phobius"/>
    </source>
</evidence>
<name>A0A5C4N7H0_9RHOB</name>
<evidence type="ECO:0000256" key="3">
    <source>
        <dbReference type="ARBA" id="ARBA00022475"/>
    </source>
</evidence>
<evidence type="ECO:0000313" key="10">
    <source>
        <dbReference type="Proteomes" id="UP000305709"/>
    </source>
</evidence>
<gene>
    <name evidence="9" type="ORF">FHG71_16615</name>
</gene>
<reference evidence="9 10" key="1">
    <citation type="submission" date="2019-06" db="EMBL/GenBank/DDBJ databases">
        <authorList>
            <person name="Jiang L."/>
        </authorList>
    </citation>
    <scope>NUCLEOTIDE SEQUENCE [LARGE SCALE GENOMIC DNA]</scope>
    <source>
        <strain evidence="9 10">YIM 48858</strain>
    </source>
</reference>
<feature type="region of interest" description="Disordered" evidence="7">
    <location>
        <begin position="812"/>
        <end position="832"/>
    </location>
</feature>
<feature type="region of interest" description="Disordered" evidence="7">
    <location>
        <begin position="659"/>
        <end position="703"/>
    </location>
</feature>
<comment type="similarity">
    <text evidence="2">Belongs to the VirD4/TraG family.</text>
</comment>
<feature type="compositionally biased region" description="Pro residues" evidence="7">
    <location>
        <begin position="673"/>
        <end position="684"/>
    </location>
</feature>
<feature type="transmembrane region" description="Helical" evidence="8">
    <location>
        <begin position="60"/>
        <end position="86"/>
    </location>
</feature>
<dbReference type="RefSeq" id="WP_139082824.1">
    <property type="nucleotide sequence ID" value="NZ_VDFV01000033.1"/>
</dbReference>
<evidence type="ECO:0000256" key="5">
    <source>
        <dbReference type="ARBA" id="ARBA00022989"/>
    </source>
</evidence>
<keyword evidence="5 8" id="KW-1133">Transmembrane helix</keyword>
<evidence type="ECO:0000256" key="7">
    <source>
        <dbReference type="SAM" id="MobiDB-lite"/>
    </source>
</evidence>
<comment type="subcellular location">
    <subcellularLocation>
        <location evidence="1">Cell membrane</location>
        <topology evidence="1">Multi-pass membrane protein</topology>
    </subcellularLocation>
</comment>
<dbReference type="AlphaFoldDB" id="A0A5C4N7H0"/>
<evidence type="ECO:0000256" key="2">
    <source>
        <dbReference type="ARBA" id="ARBA00008806"/>
    </source>
</evidence>
<sequence length="832" mass="89905">MASARTLPAALALAAFGATGGYVLANAYVTVRFGGSPTHFAPLFLARNVLPIYERAPREFWTAVAILAASVLTALALFALPALLTATRRFREDAVRARQSGISTDSTGRFMAGGLVFALFGGVVGYVAASAYLTVRFGGSLERIDFGYLARHVVPLYRQAPQEFRVAALLVGAGVLAPLGMMTMLTLNERLTTFGVTHWQSRREIRRNGFLTEPGHGFVLAKLGAPETKEPFLVSRDFPHALMIAPTGRGKGVGFVTPNLLLFKGSVVVLDVKGENFENTARNRAAMGDRVIRVAPLDWTGRTHRYNPLQRIHELPHPDQRMLALQKTARLFLQSTESTQGLLQGGIDIFVACGLLAFEQGRPTIGAIYDLATGGGNKQKAYAELACQVTYEPARRMLANLASINDKTLTSYLSVLLTSGLGLWANPAIHAVTSRSDFSFSQIRRKPHAIYFEVPPDDIETLAPLARLFFSDLIASLQSHRPGADEPGKVMIVLDEFDRLGRMPIVAESIKTLRGYGAHLAIVTQSIPALDELYGENVRLSLQAGAGVKLYFTPSDAKTVGEVSATLGKTTRRVISKSRPLGLSPLRARTVSERTEEAPLMSEDQVRRMPLGDVILAIDAQMPIRAQRLVFHEDLILRAVFDAQAGELPYPPALPKAAPALPALPAPEDAGPPALPRPAEPTEPGPGAVAPARDEAEPPAPVRLVPSARRVAVTEARPVSAIQPLEAVVRTEDAAALRQAIRRIEGLLATPDAILRPRRARTKTRKLVVSARRASIGQAKTVLFIQPSDLSGTPEDEAALRRANAQVIRLEDLVTDEADEADDPPTQEGPDV</sequence>
<dbReference type="InterPro" id="IPR027417">
    <property type="entry name" value="P-loop_NTPase"/>
</dbReference>
<evidence type="ECO:0000256" key="6">
    <source>
        <dbReference type="ARBA" id="ARBA00023136"/>
    </source>
</evidence>